<reference evidence="1" key="1">
    <citation type="submission" date="2021-02" db="EMBL/GenBank/DDBJ databases">
        <title>Rhodobacter shimadae sp. nov., an aerobic anoxygenic phototrophic bacterium isolated from a hot spring.</title>
        <authorList>
            <person name="Muramatsu S."/>
            <person name="Haruta S."/>
            <person name="Hirose S."/>
            <person name="Hanada S."/>
        </authorList>
    </citation>
    <scope>NUCLEOTIDE SEQUENCE</scope>
    <source>
        <strain evidence="1">N10</strain>
    </source>
</reference>
<sequence length="511" mass="53782">MTICTAFSILAGAAGLRAEAPLSAIDWLSESVSTPASAPAATPAVPDEAPVTQDALPEDVTTSVLGAPSPDALGVLSPKVTGLPAALWGDASVAEIREAIARTRTDSLPALQGLLMTLLLAESDPPSDAGNEGTLLLARIDKLLAMGALEQAQALMDMVEEPDPALFRRSFDVDLLTGNEDRGCETMTATPSLAPTLPARIFCLARAGDWNAAALTLETARALGQVTEDEDALLARFLDPELAENLDQLPPPPRMTPLDWRMYEAIGETFPTTTLPLAFAHAELRDPAGWKAQLDAAERLARSGVIDPNLLAGLYSANKAAASGGVWDRVQAFQRLDEALNAGDASAVARALPIAWSAMAAAELEVVLADLVANRVSDIPLEGDAANIALRLELLAPDYSQLVKDKVAKTPREDFLLGLATGDVADRQAPDSMARMIVPAFGSPTLSLDTLSLVAEGRTGELILLAIDRITTGVESDPSGVTEGLAILQRLGMTDTARRTALQLMLLERRG</sequence>
<evidence type="ECO:0000313" key="2">
    <source>
        <dbReference type="Proteomes" id="UP000826300"/>
    </source>
</evidence>
<dbReference type="KEGG" id="nsm:JO391_06945"/>
<dbReference type="Proteomes" id="UP000826300">
    <property type="component" value="Chromosome"/>
</dbReference>
<accession>A0A8G1EEW3</accession>
<protein>
    <recommendedName>
        <fullName evidence="3">Antifreeze glycopeptide polyprotein</fullName>
    </recommendedName>
</protein>
<evidence type="ECO:0000313" key="1">
    <source>
        <dbReference type="EMBL" id="QYZ71876.1"/>
    </source>
</evidence>
<evidence type="ECO:0008006" key="3">
    <source>
        <dbReference type="Google" id="ProtNLM"/>
    </source>
</evidence>
<name>A0A8G1EEW3_9RHOB</name>
<proteinExistence type="predicted"/>
<dbReference type="AlphaFoldDB" id="A0A8G1EEW3"/>
<dbReference type="EMBL" id="CP069370">
    <property type="protein sequence ID" value="QYZ71876.1"/>
    <property type="molecule type" value="Genomic_DNA"/>
</dbReference>
<organism evidence="1 2">
    <name type="scientific">Neotabrizicola shimadae</name>
    <dbReference type="NCBI Taxonomy" id="2807096"/>
    <lineage>
        <taxon>Bacteria</taxon>
        <taxon>Pseudomonadati</taxon>
        <taxon>Pseudomonadota</taxon>
        <taxon>Alphaproteobacteria</taxon>
        <taxon>Rhodobacterales</taxon>
        <taxon>Paracoccaceae</taxon>
        <taxon>Neotabrizicola</taxon>
    </lineage>
</organism>
<keyword evidence="2" id="KW-1185">Reference proteome</keyword>
<gene>
    <name evidence="1" type="ORF">JO391_06945</name>
</gene>